<evidence type="ECO:0000313" key="3">
    <source>
        <dbReference type="RefSeq" id="XP_022313133.1"/>
    </source>
</evidence>
<dbReference type="GeneID" id="111118111"/>
<feature type="compositionally biased region" description="Polar residues" evidence="1">
    <location>
        <begin position="937"/>
        <end position="949"/>
    </location>
</feature>
<feature type="compositionally biased region" description="Polar residues" evidence="1">
    <location>
        <begin position="467"/>
        <end position="491"/>
    </location>
</feature>
<organism evidence="2 3">
    <name type="scientific">Crassostrea virginica</name>
    <name type="common">Eastern oyster</name>
    <dbReference type="NCBI Taxonomy" id="6565"/>
    <lineage>
        <taxon>Eukaryota</taxon>
        <taxon>Metazoa</taxon>
        <taxon>Spiralia</taxon>
        <taxon>Lophotrochozoa</taxon>
        <taxon>Mollusca</taxon>
        <taxon>Bivalvia</taxon>
        <taxon>Autobranchia</taxon>
        <taxon>Pteriomorphia</taxon>
        <taxon>Ostreida</taxon>
        <taxon>Ostreoidea</taxon>
        <taxon>Ostreidae</taxon>
        <taxon>Crassostrea</taxon>
    </lineage>
</organism>
<name>A0A8B8CBJ9_CRAVI</name>
<feature type="region of interest" description="Disordered" evidence="1">
    <location>
        <begin position="1056"/>
        <end position="1105"/>
    </location>
</feature>
<reference evidence="3" key="1">
    <citation type="submission" date="2025-08" db="UniProtKB">
        <authorList>
            <consortium name="RefSeq"/>
        </authorList>
    </citation>
    <scope>IDENTIFICATION</scope>
    <source>
        <tissue evidence="3">Whole sample</tissue>
    </source>
</reference>
<feature type="compositionally biased region" description="Low complexity" evidence="1">
    <location>
        <begin position="787"/>
        <end position="798"/>
    </location>
</feature>
<feature type="compositionally biased region" description="Polar residues" evidence="1">
    <location>
        <begin position="613"/>
        <end position="624"/>
    </location>
</feature>
<keyword evidence="2" id="KW-1185">Reference proteome</keyword>
<feature type="compositionally biased region" description="Polar residues" evidence="1">
    <location>
        <begin position="540"/>
        <end position="550"/>
    </location>
</feature>
<feature type="region of interest" description="Disordered" evidence="1">
    <location>
        <begin position="64"/>
        <end position="115"/>
    </location>
</feature>
<feature type="compositionally biased region" description="Polar residues" evidence="1">
    <location>
        <begin position="177"/>
        <end position="194"/>
    </location>
</feature>
<dbReference type="RefSeq" id="XP_022313133.1">
    <property type="nucleotide sequence ID" value="XM_022457425.1"/>
</dbReference>
<evidence type="ECO:0000313" key="2">
    <source>
        <dbReference type="Proteomes" id="UP000694844"/>
    </source>
</evidence>
<feature type="compositionally biased region" description="Low complexity" evidence="1">
    <location>
        <begin position="583"/>
        <end position="598"/>
    </location>
</feature>
<feature type="compositionally biased region" description="Polar residues" evidence="1">
    <location>
        <begin position="633"/>
        <end position="643"/>
    </location>
</feature>
<feature type="compositionally biased region" description="Polar residues" evidence="1">
    <location>
        <begin position="1062"/>
        <end position="1087"/>
    </location>
</feature>
<feature type="region of interest" description="Disordered" evidence="1">
    <location>
        <begin position="456"/>
        <end position="500"/>
    </location>
</feature>
<feature type="region of interest" description="Disordered" evidence="1">
    <location>
        <begin position="329"/>
        <end position="390"/>
    </location>
</feature>
<gene>
    <name evidence="3" type="primary">LOC111118111</name>
</gene>
<feature type="compositionally biased region" description="Polar residues" evidence="1">
    <location>
        <begin position="64"/>
        <end position="92"/>
    </location>
</feature>
<sequence>MVQTGDIHLFYLPEANHCQEMYGNSATLRQQPANPMESESFLDSCDLIPIEPVHVRLTTYARHSSPSPLRLQPQESPSVAASPQLTPQSPMTPSRQPRPRVPRSRLVNDCRTPPRLGNKVQYLMRSQTRCSSPSPLTLMNIHQEARYLTRSRVRMWKQNKKQPCPVHGKIIRRQLPRHQSTPKLLQGRTNSHHQPAQGGARQDLFPQDVKSDARCAAKYVSTPDRMRTKGKKQREKGFVTRIRSFASRLQSRFSKAVSRKQTVDVTDFSNVQQASDVQWVELNSRKKQNYFSGSTEELDSSLPITCFRAKKVKVTKSNPAKSHIKRLMKVKQQRSLSTPARAKRLSMLQSTSQVPLIRPHDSSTASTTSSQQDTSGTAQNPSSRASAHDQHTFATATEPLSPVLPPQHPTMPVEPKVPPIIIKKTAVMTTVPCLVTEKVPPIVIRRTNMVINPLVPQQESDLESSELTDTTHADSFSGSQDNSDTSDNQQPAPCYAEPRPRDYRWISPLVQSKVERILEKSTADTSQNMPFPSRLPPLGISQTLPETQAAPQGPSKTKLPQPAPEVSTPGHMKPATSKLKVPVSSSTVSDKSTTATSARQEGGATKGKIESHAQPQQPSVTATATRPGATVSKGPQQQATNQPVQVVPHTNLTTKEQAANFLRYFHKFGQTRRQLKSLVAKTLGLQVVHPETLQIIFSYFAKKSLLTDNDVLMIKLYIREKWKMQQGSNKEHVYSAPTKTGSSTGLSSKFSASQSIPTKTMPPRETTHSAQTVPAQHMPGLASKPHSTSTTTGTTPTPTARPLPARIQTVQEVDPKVPTPLSTSRIMPQYPSSEASHPRKLMTSVPSSSQSSQHMPTTQLTQPVQSKQTSTLALTPVQDMQRSTSTCQLPAPTVQRIGQLQPRSLLTPTSGLDLSAPASQVPSAPQDPRLKQKTRIPGSSPSEATQQTAVNRQLSTTAQISTQSVSVPTSIQIPNQGVQMSTSTTPVISVPNQGLSAPIPANSQQMSASHQQSLAPQKLVSQISAPQISVPYQPLSAAHQQKPTQQISAPKIAAPHQPMKEAQQQKSAPQISLSQISKPILPSTNLAKQMPEPTAQISKPSPSLTSTTWRISAPILLVTKPTLPVSQSTAPTPAPASGLSSNTSMCPSIQSPTALPEMSSLPAEPISITAPQPLQTSIQFTVPVNVHPSSGHSSNTSEWQSIPSPPALPEMSSPSTEPISNTVSQPLQTSIQLTVPVNPPPPQDQRDSRDKSSTAVGMVIPSILSHRVESSLHDDIRDMDTLSASTSRKRLFPDSHQSEDTNMQPLKKSRFSYTDLLAENRAWVWSSIKSRPEDCKQCDGINEILHDTPHYLDKYWTVRPTERSPEKNWQHVYPSLCQQTAGKPHLLAKELVWRLFTIEQLYGNRFHTLDESITSKICFIVMYETSCGVDYWRKKCVPFINSSIRRLFNDKLRKYEHLLNHTCAPKETTPSVPNTCTAILPYRF</sequence>
<feature type="compositionally biased region" description="Polar residues" evidence="1">
    <location>
        <begin position="1185"/>
        <end position="1202"/>
    </location>
</feature>
<feature type="region of interest" description="Disordered" evidence="1">
    <location>
        <begin position="727"/>
        <end position="949"/>
    </location>
</feature>
<protein>
    <submittedName>
        <fullName evidence="3">Mucin-5AC-like</fullName>
    </submittedName>
</protein>
<accession>A0A8B8CBJ9</accession>
<dbReference type="KEGG" id="cvn:111118111"/>
<feature type="compositionally biased region" description="Polar residues" evidence="1">
    <location>
        <begin position="1212"/>
        <end position="1235"/>
    </location>
</feature>
<dbReference type="OrthoDB" id="6162804at2759"/>
<feature type="compositionally biased region" description="Low complexity" evidence="1">
    <location>
        <begin position="738"/>
        <end position="753"/>
    </location>
</feature>
<feature type="compositionally biased region" description="Polar residues" evidence="1">
    <location>
        <begin position="1095"/>
        <end position="1105"/>
    </location>
</feature>
<feature type="compositionally biased region" description="Polar residues" evidence="1">
    <location>
        <begin position="854"/>
        <end position="888"/>
    </location>
</feature>
<evidence type="ECO:0000256" key="1">
    <source>
        <dbReference type="SAM" id="MobiDB-lite"/>
    </source>
</evidence>
<feature type="region of interest" description="Disordered" evidence="1">
    <location>
        <begin position="1185"/>
        <end position="1253"/>
    </location>
</feature>
<dbReference type="Proteomes" id="UP000694844">
    <property type="component" value="Chromosome 2"/>
</dbReference>
<feature type="compositionally biased region" description="Polar residues" evidence="1">
    <location>
        <begin position="896"/>
        <end position="923"/>
    </location>
</feature>
<proteinExistence type="predicted"/>
<feature type="region of interest" description="Disordered" evidence="1">
    <location>
        <begin position="1124"/>
        <end position="1159"/>
    </location>
</feature>
<feature type="region of interest" description="Disordered" evidence="1">
    <location>
        <begin position="175"/>
        <end position="204"/>
    </location>
</feature>
<feature type="compositionally biased region" description="Polar residues" evidence="1">
    <location>
        <begin position="1138"/>
        <end position="1153"/>
    </location>
</feature>
<feature type="compositionally biased region" description="Low complexity" evidence="1">
    <location>
        <begin position="362"/>
        <end position="379"/>
    </location>
</feature>
<feature type="compositionally biased region" description="Polar residues" evidence="1">
    <location>
        <begin position="820"/>
        <end position="835"/>
    </location>
</feature>
<feature type="region of interest" description="Disordered" evidence="1">
    <location>
        <begin position="521"/>
        <end position="643"/>
    </location>
</feature>